<dbReference type="PANTHER" id="PTHR21060">
    <property type="entry name" value="ACETATE KINASE"/>
    <property type="match status" value="1"/>
</dbReference>
<dbReference type="AlphaFoldDB" id="A0A0H5Q947"/>
<dbReference type="GO" id="GO:0008776">
    <property type="term" value="F:acetate kinase activity"/>
    <property type="evidence" value="ECO:0007669"/>
    <property type="project" value="UniProtKB-UniRule"/>
</dbReference>
<dbReference type="InterPro" id="IPR043129">
    <property type="entry name" value="ATPase_NBD"/>
</dbReference>
<keyword evidence="4 9" id="KW-0479">Metal-binding</keyword>
<evidence type="ECO:0000256" key="1">
    <source>
        <dbReference type="ARBA" id="ARBA00008748"/>
    </source>
</evidence>
<dbReference type="UniPathway" id="UPA00340">
    <property type="reaction ID" value="UER00458"/>
</dbReference>
<feature type="binding site" evidence="9">
    <location>
        <begin position="339"/>
        <end position="343"/>
    </location>
    <ligand>
        <name>ATP</name>
        <dbReference type="ChEBI" id="CHEBI:30616"/>
    </ligand>
</feature>
<dbReference type="CDD" id="cd24010">
    <property type="entry name" value="ASKHA_NBD_AcK_PK"/>
    <property type="match status" value="1"/>
</dbReference>
<evidence type="ECO:0000256" key="4">
    <source>
        <dbReference type="ARBA" id="ARBA00022723"/>
    </source>
</evidence>
<keyword evidence="3 9" id="KW-0808">Transferase</keyword>
<dbReference type="GO" id="GO:0005829">
    <property type="term" value="C:cytosol"/>
    <property type="evidence" value="ECO:0007669"/>
    <property type="project" value="TreeGrafter"/>
</dbReference>
<keyword evidence="8 9" id="KW-0460">Magnesium</keyword>
<feature type="binding site" evidence="9">
    <location>
        <position position="20"/>
    </location>
    <ligand>
        <name>Mg(2+)</name>
        <dbReference type="ChEBI" id="CHEBI:18420"/>
    </ligand>
</feature>
<dbReference type="InterPro" id="IPR004372">
    <property type="entry name" value="Ac/propionate_kinase"/>
</dbReference>
<dbReference type="Pfam" id="PF00871">
    <property type="entry name" value="Acetate_kinase"/>
    <property type="match status" value="1"/>
</dbReference>
<evidence type="ECO:0000256" key="10">
    <source>
        <dbReference type="RuleBase" id="RU003835"/>
    </source>
</evidence>
<evidence type="ECO:0000256" key="2">
    <source>
        <dbReference type="ARBA" id="ARBA00022490"/>
    </source>
</evidence>
<evidence type="ECO:0000313" key="12">
    <source>
        <dbReference type="Proteomes" id="UP000182715"/>
    </source>
</evidence>
<feature type="active site" description="Proton donor/acceptor" evidence="9">
    <location>
        <position position="156"/>
    </location>
</feature>
<dbReference type="GO" id="GO:0000287">
    <property type="term" value="F:magnesium ion binding"/>
    <property type="evidence" value="ECO:0007669"/>
    <property type="project" value="UniProtKB-UniRule"/>
</dbReference>
<organism evidence="11 12">
    <name type="scientific">Neisseria meningitidis serogroup B</name>
    <dbReference type="NCBI Taxonomy" id="491"/>
    <lineage>
        <taxon>Bacteria</taxon>
        <taxon>Pseudomonadati</taxon>
        <taxon>Pseudomonadota</taxon>
        <taxon>Betaproteobacteria</taxon>
        <taxon>Neisseriales</taxon>
        <taxon>Neisseriaceae</taxon>
        <taxon>Neisseria</taxon>
    </lineage>
</organism>
<dbReference type="PROSITE" id="PS01076">
    <property type="entry name" value="ACETATE_KINASE_2"/>
    <property type="match status" value="1"/>
</dbReference>
<dbReference type="NCBIfam" id="TIGR00016">
    <property type="entry name" value="ackA"/>
    <property type="match status" value="1"/>
</dbReference>
<proteinExistence type="inferred from homology"/>
<reference evidence="11 12" key="1">
    <citation type="submission" date="2014-11" db="EMBL/GenBank/DDBJ databases">
        <authorList>
            <person name="Diene M.Seydina."/>
        </authorList>
    </citation>
    <scope>NUCLEOTIDE SEQUENCE [LARGE SCALE GENOMIC DNA]</scope>
    <source>
        <strain evidence="11 12">Neisseria meningitidis CHUV</strain>
    </source>
</reference>
<comment type="pathway">
    <text evidence="9">Metabolic intermediate biosynthesis; acetyl-CoA biosynthesis; acetyl-CoA from acetate: step 1/2.</text>
</comment>
<feature type="binding site" evidence="9">
    <location>
        <position position="27"/>
    </location>
    <ligand>
        <name>ATP</name>
        <dbReference type="ChEBI" id="CHEBI:30616"/>
    </ligand>
</feature>
<gene>
    <name evidence="9" type="primary">ackA</name>
</gene>
<keyword evidence="2 9" id="KW-0963">Cytoplasm</keyword>
<dbReference type="EMBL" id="CVTF01000089">
    <property type="protein sequence ID" value="CRY98458.1"/>
    <property type="molecule type" value="Genomic_DNA"/>
</dbReference>
<comment type="function">
    <text evidence="9">Catalyzes the formation of acetyl phosphate from acetate and ATP. Can also catalyze the reverse reaction.</text>
</comment>
<feature type="binding site" evidence="9">
    <location>
        <begin position="216"/>
        <end position="220"/>
    </location>
    <ligand>
        <name>ATP</name>
        <dbReference type="ChEBI" id="CHEBI:30616"/>
    </ligand>
</feature>
<keyword evidence="5 9" id="KW-0547">Nucleotide-binding</keyword>
<evidence type="ECO:0000256" key="8">
    <source>
        <dbReference type="ARBA" id="ARBA00022842"/>
    </source>
</evidence>
<dbReference type="InterPro" id="IPR000890">
    <property type="entry name" value="Aliphatic_acid_kin_short-chain"/>
</dbReference>
<keyword evidence="6 9" id="KW-0418">Kinase</keyword>
<dbReference type="GO" id="GO:0005524">
    <property type="term" value="F:ATP binding"/>
    <property type="evidence" value="ECO:0007669"/>
    <property type="project" value="UniProtKB-KW"/>
</dbReference>
<feature type="binding site" evidence="9">
    <location>
        <begin position="291"/>
        <end position="293"/>
    </location>
    <ligand>
        <name>ATP</name>
        <dbReference type="ChEBI" id="CHEBI:30616"/>
    </ligand>
</feature>
<sequence>MPSETFRSKKMSQKLILVLNCGSSSLKGAVLDNGSGEVLLSCLAEKLNLPDAYITFKVNGEKHKVDLSEHPDHTGAVEALMEELKAHGLDSRIGAIGHRVVSGGELYSESILVDDEVIAGIEKCIPLAPLHNPAHLLGLRAAQSIFKGLPNVVVFDTSFHQTMPEVAYKYAVPQELYEKYGLRRYGAHGTSYRFVADETARFLGKDKKDLRMVIAHLGNGASITAVANGESRDTSMGLTPLEGLVMGTRSGDIDPSVFGFLAENANMTIAQITEMLNKKSGLLGISGLSNDCRTIEEEAAKGHKGAKLALDMFIYRLAKYIGSMAVAAGGLDALVFTGGIGENSDIIRERVIGYLGFLGLNIDQEANLKARFGNAGVITTADSKAVAVVIPTNEELMIAHDTARLSGL</sequence>
<dbReference type="PANTHER" id="PTHR21060:SF21">
    <property type="entry name" value="ACETATE KINASE"/>
    <property type="match status" value="1"/>
</dbReference>
<evidence type="ECO:0000256" key="6">
    <source>
        <dbReference type="ARBA" id="ARBA00022777"/>
    </source>
</evidence>
<dbReference type="HAMAP" id="MF_00020">
    <property type="entry name" value="Acetate_kinase"/>
    <property type="match status" value="1"/>
</dbReference>
<dbReference type="PROSITE" id="PS01075">
    <property type="entry name" value="ACETATE_KINASE_1"/>
    <property type="match status" value="1"/>
</dbReference>
<dbReference type="GO" id="GO:0006083">
    <property type="term" value="P:acetate metabolic process"/>
    <property type="evidence" value="ECO:0007669"/>
    <property type="project" value="TreeGrafter"/>
</dbReference>
<comment type="similarity">
    <text evidence="1 9 10">Belongs to the acetokinase family.</text>
</comment>
<feature type="site" description="Transition state stabilizer" evidence="9">
    <location>
        <position position="188"/>
    </location>
</feature>
<dbReference type="PIRSF" id="PIRSF000722">
    <property type="entry name" value="Acetate_prop_kin"/>
    <property type="match status" value="1"/>
</dbReference>
<dbReference type="InterPro" id="IPR023865">
    <property type="entry name" value="Aliphatic_acid_kinase_CS"/>
</dbReference>
<accession>A0A0H5Q947</accession>
<feature type="binding site" evidence="9">
    <location>
        <position position="394"/>
    </location>
    <ligand>
        <name>Mg(2+)</name>
        <dbReference type="ChEBI" id="CHEBI:18420"/>
    </ligand>
</feature>
<evidence type="ECO:0000256" key="3">
    <source>
        <dbReference type="ARBA" id="ARBA00022679"/>
    </source>
</evidence>
<dbReference type="SUPFAM" id="SSF53067">
    <property type="entry name" value="Actin-like ATPase domain"/>
    <property type="match status" value="2"/>
</dbReference>
<evidence type="ECO:0000256" key="9">
    <source>
        <dbReference type="HAMAP-Rule" id="MF_00020"/>
    </source>
</evidence>
<feature type="site" description="Transition state stabilizer" evidence="9">
    <location>
        <position position="249"/>
    </location>
</feature>
<dbReference type="EC" id="2.7.2.1" evidence="9"/>
<feature type="binding site" evidence="9">
    <location>
        <position position="99"/>
    </location>
    <ligand>
        <name>substrate</name>
    </ligand>
</feature>
<dbReference type="Proteomes" id="UP000182715">
    <property type="component" value="Unassembled WGS sequence"/>
</dbReference>
<comment type="subcellular location">
    <subcellularLocation>
        <location evidence="9">Cytoplasm</location>
    </subcellularLocation>
</comment>
<dbReference type="PRINTS" id="PR00471">
    <property type="entry name" value="ACETATEKNASE"/>
</dbReference>
<dbReference type="Gene3D" id="3.30.420.40">
    <property type="match status" value="2"/>
</dbReference>
<comment type="cofactor">
    <cofactor evidence="9">
        <name>Mg(2+)</name>
        <dbReference type="ChEBI" id="CHEBI:18420"/>
    </cofactor>
    <cofactor evidence="9">
        <name>Mn(2+)</name>
        <dbReference type="ChEBI" id="CHEBI:29035"/>
    </cofactor>
    <text evidence="9">Mg(2+). Can also accept Mn(2+).</text>
</comment>
<evidence type="ECO:0000256" key="7">
    <source>
        <dbReference type="ARBA" id="ARBA00022840"/>
    </source>
</evidence>
<comment type="catalytic activity">
    <reaction evidence="9">
        <text>acetate + ATP = acetyl phosphate + ADP</text>
        <dbReference type="Rhea" id="RHEA:11352"/>
        <dbReference type="ChEBI" id="CHEBI:22191"/>
        <dbReference type="ChEBI" id="CHEBI:30089"/>
        <dbReference type="ChEBI" id="CHEBI:30616"/>
        <dbReference type="ChEBI" id="CHEBI:456216"/>
        <dbReference type="EC" id="2.7.2.1"/>
    </reaction>
</comment>
<evidence type="ECO:0000256" key="5">
    <source>
        <dbReference type="ARBA" id="ARBA00022741"/>
    </source>
</evidence>
<dbReference type="GO" id="GO:0006085">
    <property type="term" value="P:acetyl-CoA biosynthetic process"/>
    <property type="evidence" value="ECO:0007669"/>
    <property type="project" value="UniProtKB-UniRule"/>
</dbReference>
<comment type="subunit">
    <text evidence="9">Homodimer.</text>
</comment>
<name>A0A0H5Q947_NEIMI</name>
<evidence type="ECO:0000313" key="11">
    <source>
        <dbReference type="EMBL" id="CRY98458.1"/>
    </source>
</evidence>
<keyword evidence="7 9" id="KW-0067">ATP-binding</keyword>
<protein>
    <recommendedName>
        <fullName evidence="9">Acetate kinase</fullName>
        <ecNumber evidence="9">2.7.2.1</ecNumber>
    </recommendedName>
    <alternativeName>
        <fullName evidence="9">Acetokinase</fullName>
    </alternativeName>
</protein>